<organism evidence="1 2">
    <name type="scientific">Gossypium tomentosum</name>
    <name type="common">Hawaiian cotton</name>
    <name type="synonym">Gossypium sandvicense</name>
    <dbReference type="NCBI Taxonomy" id="34277"/>
    <lineage>
        <taxon>Eukaryota</taxon>
        <taxon>Viridiplantae</taxon>
        <taxon>Streptophyta</taxon>
        <taxon>Embryophyta</taxon>
        <taxon>Tracheophyta</taxon>
        <taxon>Spermatophyta</taxon>
        <taxon>Magnoliopsida</taxon>
        <taxon>eudicotyledons</taxon>
        <taxon>Gunneridae</taxon>
        <taxon>Pentapetalae</taxon>
        <taxon>rosids</taxon>
        <taxon>malvids</taxon>
        <taxon>Malvales</taxon>
        <taxon>Malvaceae</taxon>
        <taxon>Malvoideae</taxon>
        <taxon>Gossypium</taxon>
    </lineage>
</organism>
<evidence type="ECO:0000313" key="1">
    <source>
        <dbReference type="EMBL" id="TYH37650.1"/>
    </source>
</evidence>
<protein>
    <submittedName>
        <fullName evidence="1">Uncharacterized protein</fullName>
    </submittedName>
</protein>
<reference evidence="1 2" key="1">
    <citation type="submission" date="2019-07" db="EMBL/GenBank/DDBJ databases">
        <title>WGS assembly of Gossypium tomentosum.</title>
        <authorList>
            <person name="Chen Z.J."/>
            <person name="Sreedasyam A."/>
            <person name="Ando A."/>
            <person name="Song Q."/>
            <person name="De L."/>
            <person name="Hulse-Kemp A."/>
            <person name="Ding M."/>
            <person name="Ye W."/>
            <person name="Kirkbride R."/>
            <person name="Jenkins J."/>
            <person name="Plott C."/>
            <person name="Lovell J."/>
            <person name="Lin Y.-M."/>
            <person name="Vaughn R."/>
            <person name="Liu B."/>
            <person name="Li W."/>
            <person name="Simpson S."/>
            <person name="Scheffler B."/>
            <person name="Saski C."/>
            <person name="Grover C."/>
            <person name="Hu G."/>
            <person name="Conover J."/>
            <person name="Carlson J."/>
            <person name="Shu S."/>
            <person name="Boston L."/>
            <person name="Williams M."/>
            <person name="Peterson D."/>
            <person name="Mcgee K."/>
            <person name="Jones D."/>
            <person name="Wendel J."/>
            <person name="Stelly D."/>
            <person name="Grimwood J."/>
            <person name="Schmutz J."/>
        </authorList>
    </citation>
    <scope>NUCLEOTIDE SEQUENCE [LARGE SCALE GENOMIC DNA]</scope>
    <source>
        <strain evidence="1">7179.01</strain>
    </source>
</reference>
<dbReference type="EMBL" id="CM017634">
    <property type="protein sequence ID" value="TYH37650.1"/>
    <property type="molecule type" value="Genomic_DNA"/>
</dbReference>
<keyword evidence="2" id="KW-1185">Reference proteome</keyword>
<name>A0A5D2I631_GOSTO</name>
<proteinExistence type="predicted"/>
<dbReference type="Proteomes" id="UP000322667">
    <property type="component" value="Chromosome D12"/>
</dbReference>
<evidence type="ECO:0000313" key="2">
    <source>
        <dbReference type="Proteomes" id="UP000322667"/>
    </source>
</evidence>
<gene>
    <name evidence="1" type="ORF">ES332_D12G055000v1</name>
</gene>
<sequence>MFPKRFSSICYYFQISFFLKTLQSGFLLQRSFTADPLDSDQPNFTACRHADASTRNGDEMLEWKVIFKALISPLQSRTIIPDADLYLLASKAASKCIMSCVLASQCL</sequence>
<accession>A0A5D2I631</accession>
<dbReference type="AlphaFoldDB" id="A0A5D2I631"/>